<evidence type="ECO:0000313" key="1">
    <source>
        <dbReference type="EMBL" id="SEU38822.1"/>
    </source>
</evidence>
<keyword evidence="2" id="KW-1185">Reference proteome</keyword>
<evidence type="ECO:0000313" key="2">
    <source>
        <dbReference type="Proteomes" id="UP000199181"/>
    </source>
</evidence>
<dbReference type="EMBL" id="FOIJ01000029">
    <property type="protein sequence ID" value="SEU38822.1"/>
    <property type="molecule type" value="Genomic_DNA"/>
</dbReference>
<proteinExistence type="predicted"/>
<dbReference type="AlphaFoldDB" id="A0A1I0LF80"/>
<name>A0A1I0LF80_9BACT</name>
<organism evidence="1 2">
    <name type="scientific">Stigmatella erecta</name>
    <dbReference type="NCBI Taxonomy" id="83460"/>
    <lineage>
        <taxon>Bacteria</taxon>
        <taxon>Pseudomonadati</taxon>
        <taxon>Myxococcota</taxon>
        <taxon>Myxococcia</taxon>
        <taxon>Myxococcales</taxon>
        <taxon>Cystobacterineae</taxon>
        <taxon>Archangiaceae</taxon>
        <taxon>Stigmatella</taxon>
    </lineage>
</organism>
<protein>
    <recommendedName>
        <fullName evidence="3">BstEII</fullName>
    </recommendedName>
</protein>
<accession>A0A1I0LF80</accession>
<dbReference type="RefSeq" id="WP_093526098.1">
    <property type="nucleotide sequence ID" value="NZ_FOIJ01000029.1"/>
</dbReference>
<reference evidence="2" key="1">
    <citation type="submission" date="2016-10" db="EMBL/GenBank/DDBJ databases">
        <authorList>
            <person name="Varghese N."/>
            <person name="Submissions S."/>
        </authorList>
    </citation>
    <scope>NUCLEOTIDE SEQUENCE [LARGE SCALE GENOMIC DNA]</scope>
    <source>
        <strain evidence="2">DSM 16858</strain>
    </source>
</reference>
<dbReference type="Proteomes" id="UP000199181">
    <property type="component" value="Unassembled WGS sequence"/>
</dbReference>
<evidence type="ECO:0008006" key="3">
    <source>
        <dbReference type="Google" id="ProtNLM"/>
    </source>
</evidence>
<sequence length="291" mass="33015">MPSFADYGKNNPSQWITAFEGTRYPDYLTVARKMYEAPLAEFGVLLNTATDSADLLRRIVREPLPGRIQLMRIFRRYVSQKTPVEMLKKISKVEEVVTNYGADFRSLAEVRLAYASRPHPDEALMAVMYEHADRGSKGYELTARFFKWFEETYGARYQIDGPVRAGKDVMLHERLPHFRSFFSSNIPADIYITRTDGTPLVAGFARYDSDRGGAQEDDRTGQNHDKATTLQNYAARAGIPLKVLFLNDGPGLTLGSMWRDYAALEAEGNGRTLVCTLKMLSERLTSQWLES</sequence>
<gene>
    <name evidence="1" type="ORF">SAMN05443639_1293</name>
</gene>